<organism evidence="3 4">
    <name type="scientific">Acidiphilium iwatense</name>
    <dbReference type="NCBI Taxonomy" id="768198"/>
    <lineage>
        <taxon>Bacteria</taxon>
        <taxon>Pseudomonadati</taxon>
        <taxon>Pseudomonadota</taxon>
        <taxon>Alphaproteobacteria</taxon>
        <taxon>Acetobacterales</taxon>
        <taxon>Acidocellaceae</taxon>
        <taxon>Acidiphilium</taxon>
    </lineage>
</organism>
<evidence type="ECO:0000256" key="2">
    <source>
        <dbReference type="ARBA" id="ARBA00023002"/>
    </source>
</evidence>
<dbReference type="PANTHER" id="PTHR43477:SF1">
    <property type="entry name" value="DIHYDROANTICAPSIN 7-DEHYDROGENASE"/>
    <property type="match status" value="1"/>
</dbReference>
<dbReference type="InterPro" id="IPR002347">
    <property type="entry name" value="SDR_fam"/>
</dbReference>
<dbReference type="Proteomes" id="UP001521209">
    <property type="component" value="Unassembled WGS sequence"/>
</dbReference>
<dbReference type="RefSeq" id="WP_235705608.1">
    <property type="nucleotide sequence ID" value="NZ_JAKGBZ010000046.1"/>
</dbReference>
<evidence type="ECO:0000256" key="1">
    <source>
        <dbReference type="ARBA" id="ARBA00006484"/>
    </source>
</evidence>
<dbReference type="InterPro" id="IPR051122">
    <property type="entry name" value="SDR_DHRS6-like"/>
</dbReference>
<dbReference type="InterPro" id="IPR036291">
    <property type="entry name" value="NAD(P)-bd_dom_sf"/>
</dbReference>
<comment type="similarity">
    <text evidence="1">Belongs to the short-chain dehydrogenases/reductases (SDR) family.</text>
</comment>
<dbReference type="Pfam" id="PF13561">
    <property type="entry name" value="adh_short_C2"/>
    <property type="match status" value="1"/>
</dbReference>
<dbReference type="PRINTS" id="PR00081">
    <property type="entry name" value="GDHRDH"/>
</dbReference>
<evidence type="ECO:0000313" key="3">
    <source>
        <dbReference type="EMBL" id="MCF3948326.1"/>
    </source>
</evidence>
<dbReference type="SUPFAM" id="SSF51735">
    <property type="entry name" value="NAD(P)-binding Rossmann-fold domains"/>
    <property type="match status" value="1"/>
</dbReference>
<proteinExistence type="inferred from homology"/>
<dbReference type="PANTHER" id="PTHR43477">
    <property type="entry name" value="DIHYDROANTICAPSIN 7-DEHYDROGENASE"/>
    <property type="match status" value="1"/>
</dbReference>
<dbReference type="PROSITE" id="PS00061">
    <property type="entry name" value="ADH_SHORT"/>
    <property type="match status" value="1"/>
</dbReference>
<dbReference type="EMBL" id="JAKGBZ010000046">
    <property type="protein sequence ID" value="MCF3948326.1"/>
    <property type="molecule type" value="Genomic_DNA"/>
</dbReference>
<sequence length="154" mass="16181">FRSLKSDGLRLEETQMQDAGRLFKLALIGLAAATRTVQLVDITITSVSSSVANRNYAAYAASKAGAAHVTRVLAAEWAASGVRVNALGPAVTPTPLATQILDDPITQDAALARIPMSRFGTPEDLLAAIIFLLAPGSRFITGQILYVDGGRTIS</sequence>
<evidence type="ECO:0000313" key="4">
    <source>
        <dbReference type="Proteomes" id="UP001521209"/>
    </source>
</evidence>
<dbReference type="InterPro" id="IPR020904">
    <property type="entry name" value="Sc_DH/Rdtase_CS"/>
</dbReference>
<keyword evidence="4" id="KW-1185">Reference proteome</keyword>
<name>A0ABS9E319_9PROT</name>
<comment type="caution">
    <text evidence="3">The sequence shown here is derived from an EMBL/GenBank/DDBJ whole genome shotgun (WGS) entry which is preliminary data.</text>
</comment>
<protein>
    <submittedName>
        <fullName evidence="3">SDR family oxidoreductase</fullName>
    </submittedName>
</protein>
<keyword evidence="2" id="KW-0560">Oxidoreductase</keyword>
<dbReference type="Gene3D" id="3.40.50.720">
    <property type="entry name" value="NAD(P)-binding Rossmann-like Domain"/>
    <property type="match status" value="1"/>
</dbReference>
<reference evidence="3 4" key="1">
    <citation type="submission" date="2022-01" db="EMBL/GenBank/DDBJ databases">
        <authorList>
            <person name="Won M."/>
            <person name="Kim S.-J."/>
            <person name="Kwon S.-W."/>
        </authorList>
    </citation>
    <scope>NUCLEOTIDE SEQUENCE [LARGE SCALE GENOMIC DNA]</scope>
    <source>
        <strain evidence="3 4">KCTC 23505</strain>
    </source>
</reference>
<gene>
    <name evidence="3" type="ORF">L2A60_16765</name>
</gene>
<accession>A0ABS9E319</accession>
<feature type="non-terminal residue" evidence="3">
    <location>
        <position position="1"/>
    </location>
</feature>